<feature type="transmembrane region" description="Helical" evidence="1">
    <location>
        <begin position="43"/>
        <end position="64"/>
    </location>
</feature>
<dbReference type="RefSeq" id="WP_200773752.1">
    <property type="nucleotide sequence ID" value="NZ_FNNG01000009.1"/>
</dbReference>
<feature type="transmembrane region" description="Helical" evidence="1">
    <location>
        <begin position="108"/>
        <end position="127"/>
    </location>
</feature>
<sequence length="311" mass="35848">MFVMTLTLVSDFSSVLLDLKDKDIILSKPVTGKTLSAAKTLHIMIYMLYMTIAFIAPSLIAGLIRQGLLFFIVFFIGIILMDIFIVVITALLYLLIVKFFDGEKLRDIINYFQIALVIVMSVGYQVLGRLFNISEFYGIEYTHKVWHYIIPPVWFGGPFELVLKGNRETYIIIFTALSILVPIISMIIYNKFTSAFEYNLQKLNETSQNYKSKTKGFNYLLSRLVCRNKEEAAFFRSATNMMKKERNFKLRVYPSLGFSLVFPFIFLLTSLKEWRLEGTAPIKVYFSIYFIGFMIPRIISTIGFSGNYKGA</sequence>
<gene>
    <name evidence="2" type="ORF">SAMN05660923_02116</name>
</gene>
<dbReference type="AlphaFoldDB" id="A0A1H3ART9"/>
<feature type="transmembrane region" description="Helical" evidence="1">
    <location>
        <begin position="70"/>
        <end position="96"/>
    </location>
</feature>
<organism evidence="2 3">
    <name type="scientific">Tepidimicrobium xylanilyticum</name>
    <dbReference type="NCBI Taxonomy" id="1123352"/>
    <lineage>
        <taxon>Bacteria</taxon>
        <taxon>Bacillati</taxon>
        <taxon>Bacillota</taxon>
        <taxon>Tissierellia</taxon>
        <taxon>Tissierellales</taxon>
        <taxon>Tepidimicrobiaceae</taxon>
        <taxon>Tepidimicrobium</taxon>
    </lineage>
</organism>
<evidence type="ECO:0000256" key="1">
    <source>
        <dbReference type="SAM" id="Phobius"/>
    </source>
</evidence>
<feature type="transmembrane region" description="Helical" evidence="1">
    <location>
        <begin position="288"/>
        <end position="308"/>
    </location>
</feature>
<evidence type="ECO:0000313" key="3">
    <source>
        <dbReference type="Proteomes" id="UP000198828"/>
    </source>
</evidence>
<keyword evidence="1" id="KW-0472">Membrane</keyword>
<keyword evidence="1" id="KW-0812">Transmembrane</keyword>
<proteinExistence type="predicted"/>
<dbReference type="EMBL" id="FNNG01000009">
    <property type="protein sequence ID" value="SDX32353.1"/>
    <property type="molecule type" value="Genomic_DNA"/>
</dbReference>
<feature type="transmembrane region" description="Helical" evidence="1">
    <location>
        <begin position="250"/>
        <end position="268"/>
    </location>
</feature>
<keyword evidence="1" id="KW-1133">Transmembrane helix</keyword>
<evidence type="ECO:0008006" key="4">
    <source>
        <dbReference type="Google" id="ProtNLM"/>
    </source>
</evidence>
<keyword evidence="3" id="KW-1185">Reference proteome</keyword>
<evidence type="ECO:0000313" key="2">
    <source>
        <dbReference type="EMBL" id="SDX32353.1"/>
    </source>
</evidence>
<name>A0A1H3ART9_9FIRM</name>
<feature type="transmembrane region" description="Helical" evidence="1">
    <location>
        <begin position="169"/>
        <end position="189"/>
    </location>
</feature>
<accession>A0A1H3ART9</accession>
<reference evidence="2 3" key="1">
    <citation type="submission" date="2016-10" db="EMBL/GenBank/DDBJ databases">
        <authorList>
            <person name="de Groot N.N."/>
        </authorList>
    </citation>
    <scope>NUCLEOTIDE SEQUENCE [LARGE SCALE GENOMIC DNA]</scope>
    <source>
        <strain evidence="2 3">DSM 23310</strain>
    </source>
</reference>
<dbReference type="Proteomes" id="UP000198828">
    <property type="component" value="Unassembled WGS sequence"/>
</dbReference>
<protein>
    <recommendedName>
        <fullName evidence="4">ABC-2 type transport system permease protein</fullName>
    </recommendedName>
</protein>